<dbReference type="AlphaFoldDB" id="A0A1M4EQQ2"/>
<dbReference type="EC" id="3.4.16.4" evidence="2"/>
<dbReference type="EMBL" id="LT559118">
    <property type="protein sequence ID" value="SBP01160.1"/>
    <property type="molecule type" value="Genomic_DNA"/>
</dbReference>
<proteinExistence type="predicted"/>
<dbReference type="RefSeq" id="WP_225269689.1">
    <property type="nucleotide sequence ID" value="NZ_CP084058.1"/>
</dbReference>
<keyword evidence="2" id="KW-0378">Hydrolase</keyword>
<dbReference type="Gene3D" id="3.40.710.10">
    <property type="entry name" value="DD-peptidase/beta-lactamase superfamily"/>
    <property type="match status" value="1"/>
</dbReference>
<dbReference type="InterPro" id="IPR001466">
    <property type="entry name" value="Beta-lactam-related"/>
</dbReference>
<dbReference type="Pfam" id="PF00144">
    <property type="entry name" value="Beta-lactamase"/>
    <property type="match status" value="1"/>
</dbReference>
<accession>A0A1M4EQQ2</accession>
<reference evidence="2" key="1">
    <citation type="submission" date="2016-04" db="EMBL/GenBank/DDBJ databases">
        <authorList>
            <person name="Evans L.H."/>
            <person name="Alamgir A."/>
            <person name="Owens N."/>
            <person name="Weber N.D."/>
            <person name="Virtaneva K."/>
            <person name="Barbian K."/>
            <person name="Babar A."/>
            <person name="Rosenke K."/>
        </authorList>
    </citation>
    <scope>NUCLEOTIDE SEQUENCE</scope>
    <source>
        <strain evidence="2">Nono1</strain>
    </source>
</reference>
<dbReference type="InterPro" id="IPR050491">
    <property type="entry name" value="AmpC-like"/>
</dbReference>
<dbReference type="InterPro" id="IPR012338">
    <property type="entry name" value="Beta-lactam/transpept-like"/>
</dbReference>
<gene>
    <name evidence="2" type="ORF">BN4615_P10676</name>
</gene>
<name>A0A1M4EQQ2_9ACTN</name>
<keyword evidence="2" id="KW-0645">Protease</keyword>
<evidence type="ECO:0000259" key="1">
    <source>
        <dbReference type="Pfam" id="PF00144"/>
    </source>
</evidence>
<feature type="domain" description="Beta-lactamase-related" evidence="1">
    <location>
        <begin position="142"/>
        <end position="466"/>
    </location>
</feature>
<protein>
    <submittedName>
        <fullName evidence="2">D-alanyl-D-alanine carboxypeptidase</fullName>
        <ecNumber evidence="2">3.4.16.4</ecNumber>
    </submittedName>
</protein>
<dbReference type="GO" id="GO:0009002">
    <property type="term" value="F:serine-type D-Ala-D-Ala carboxypeptidase activity"/>
    <property type="evidence" value="ECO:0007669"/>
    <property type="project" value="UniProtKB-EC"/>
</dbReference>
<organism evidence="2">
    <name type="scientific">Nonomuraea gerenzanensis</name>
    <dbReference type="NCBI Taxonomy" id="93944"/>
    <lineage>
        <taxon>Bacteria</taxon>
        <taxon>Bacillati</taxon>
        <taxon>Actinomycetota</taxon>
        <taxon>Actinomycetes</taxon>
        <taxon>Streptosporangiales</taxon>
        <taxon>Streptosporangiaceae</taxon>
        <taxon>Nonomuraea</taxon>
    </lineage>
</organism>
<evidence type="ECO:0000313" key="2">
    <source>
        <dbReference type="EMBL" id="SBP01160.1"/>
    </source>
</evidence>
<keyword evidence="2" id="KW-0121">Carboxypeptidase</keyword>
<dbReference type="PANTHER" id="PTHR46825">
    <property type="entry name" value="D-ALANYL-D-ALANINE-CARBOXYPEPTIDASE/ENDOPEPTIDASE AMPH"/>
    <property type="match status" value="1"/>
</dbReference>
<sequence>MSITLSEQDQLTLRTAAWGAVSLMSAAGAAGSPHRAATEGSIALTSATGLVGHVLAKAPKGLGGKSVAELADQVLPALTASMSLLNEQAPEEAGNFRRTVLVAVEAATQPQRGEPGPVMAEMARKITEALDAAAAPDRPELRTIMQEMVDAGIVGVTLRVRDERGEWTAAAGLAELGGTAEPPLDGHVRIGSNTKTFTATVVLALVAEGKIALDAPVTGYLPEFGLDERITVRMLLQHTSGIFNFTGEYYEDGTFAPGIPATPSGKEWVDNRFRSYTPEELVRLSLSKPARFEPGTDWSYANTNYVLARLLIEKVTGRSVAEEMRRLILEPLGLTGTVQPTTETDIPAPHAHAYYRYEEDGQTRTVDVTRHNPSWISSGGDMISTSRDLQTFITALVTGRLLPADLLAEMCTPEAKVGYGLGVFVQPAPGGGTLVSHNGGSAGHAALMYATPDGATTLTATLNYVDDAALSMAAAFQEATQKLVQEVFGGGQAQ</sequence>
<dbReference type="SUPFAM" id="SSF56601">
    <property type="entry name" value="beta-lactamase/transpeptidase-like"/>
    <property type="match status" value="1"/>
</dbReference>
<dbReference type="PANTHER" id="PTHR46825:SF7">
    <property type="entry name" value="D-ALANYL-D-ALANINE CARBOXYPEPTIDASE"/>
    <property type="match status" value="1"/>
</dbReference>